<dbReference type="GO" id="GO:0005507">
    <property type="term" value="F:copper ion binding"/>
    <property type="evidence" value="ECO:0007669"/>
    <property type="project" value="TreeGrafter"/>
</dbReference>
<comment type="catalytic activity">
    <reaction evidence="1">
        <text>inosine + phosphate = alpha-D-ribose 1-phosphate + hypoxanthine</text>
        <dbReference type="Rhea" id="RHEA:27646"/>
        <dbReference type="ChEBI" id="CHEBI:17368"/>
        <dbReference type="ChEBI" id="CHEBI:17596"/>
        <dbReference type="ChEBI" id="CHEBI:43474"/>
        <dbReference type="ChEBI" id="CHEBI:57720"/>
        <dbReference type="EC" id="2.4.2.1"/>
    </reaction>
    <physiologicalReaction direction="left-to-right" evidence="1">
        <dbReference type="Rhea" id="RHEA:27647"/>
    </physiologicalReaction>
</comment>
<evidence type="ECO:0000256" key="5">
    <source>
        <dbReference type="ARBA" id="ARBA00022723"/>
    </source>
</evidence>
<evidence type="ECO:0000256" key="3">
    <source>
        <dbReference type="ARBA" id="ARBA00007353"/>
    </source>
</evidence>
<keyword evidence="5" id="KW-0479">Metal-binding</keyword>
<gene>
    <name evidence="12" type="ORF">UM93_02885</name>
</gene>
<keyword evidence="13" id="KW-1185">Reference proteome</keyword>
<dbReference type="PANTHER" id="PTHR30616:SF2">
    <property type="entry name" value="PURINE NUCLEOSIDE PHOSPHORYLASE LACC1"/>
    <property type="match status" value="1"/>
</dbReference>
<sequence>MFFWRREVRPGWGVAFSDIRAGSLSLNVPADSAARQHRESLREELRLETGFQFMSQVHGRELVEVERAGQQPTADGLISASLPLAVLVADCLPVILLAERATETISAAVHAGRQGVLNGIVPAAIERLTVLGAEQVEAWIGPAICAGCYEVPEQMRAESTTQFPELYASTSWGTPSLDLRAGATAQLERAGVLVNQVEVCTREEPGLFSHRASQQTGRQQGRFAGLVYRTRQR</sequence>
<dbReference type="PATRIC" id="fig|1618207.4.peg.590"/>
<dbReference type="Gene3D" id="3.60.140.10">
    <property type="entry name" value="CNF1/YfiH-like putative cysteine hydrolases"/>
    <property type="match status" value="1"/>
</dbReference>
<dbReference type="AlphaFoldDB" id="A0A0D4BX69"/>
<accession>A0A0D4BX69</accession>
<comment type="catalytic activity">
    <reaction evidence="10">
        <text>adenosine + phosphate = alpha-D-ribose 1-phosphate + adenine</text>
        <dbReference type="Rhea" id="RHEA:27642"/>
        <dbReference type="ChEBI" id="CHEBI:16335"/>
        <dbReference type="ChEBI" id="CHEBI:16708"/>
        <dbReference type="ChEBI" id="CHEBI:43474"/>
        <dbReference type="ChEBI" id="CHEBI:57720"/>
        <dbReference type="EC" id="2.4.2.1"/>
    </reaction>
    <physiologicalReaction direction="left-to-right" evidence="10">
        <dbReference type="Rhea" id="RHEA:27643"/>
    </physiologicalReaction>
</comment>
<keyword evidence="6" id="KW-0378">Hydrolase</keyword>
<evidence type="ECO:0000313" key="13">
    <source>
        <dbReference type="Proteomes" id="UP000061839"/>
    </source>
</evidence>
<evidence type="ECO:0000256" key="9">
    <source>
        <dbReference type="ARBA" id="ARBA00047989"/>
    </source>
</evidence>
<name>A0A0D4BX69_9MICC</name>
<evidence type="ECO:0000256" key="10">
    <source>
        <dbReference type="ARBA" id="ARBA00048968"/>
    </source>
</evidence>
<evidence type="ECO:0000256" key="7">
    <source>
        <dbReference type="ARBA" id="ARBA00022833"/>
    </source>
</evidence>
<dbReference type="SUPFAM" id="SSF64438">
    <property type="entry name" value="CNF1/YfiH-like putative cysteine hydrolases"/>
    <property type="match status" value="1"/>
</dbReference>
<dbReference type="InterPro" id="IPR003730">
    <property type="entry name" value="Cu_polyphenol_OxRdtase"/>
</dbReference>
<dbReference type="CDD" id="cd16833">
    <property type="entry name" value="YfiH"/>
    <property type="match status" value="1"/>
</dbReference>
<dbReference type="EMBL" id="CP011005">
    <property type="protein sequence ID" value="AJT40720.1"/>
    <property type="molecule type" value="Genomic_DNA"/>
</dbReference>
<keyword evidence="4" id="KW-0808">Transferase</keyword>
<comment type="function">
    <text evidence="2">Purine nucleoside enzyme that catalyzes the phosphorolysis of adenosine and inosine nucleosides, yielding D-ribose 1-phosphate and the respective free bases, adenine and hypoxanthine. Also catalyzes the phosphorolysis of S-methyl-5'-thioadenosine into adenine and S-methyl-5-thio-alpha-D-ribose 1-phosphate. Also has adenosine deaminase activity.</text>
</comment>
<dbReference type="Proteomes" id="UP000061839">
    <property type="component" value="Chromosome"/>
</dbReference>
<evidence type="ECO:0000313" key="12">
    <source>
        <dbReference type="EMBL" id="AJT40720.1"/>
    </source>
</evidence>
<comment type="similarity">
    <text evidence="3">Belongs to the purine nucleoside phosphorylase YfiH/LACC1 family.</text>
</comment>
<dbReference type="OrthoDB" id="4279at2"/>
<proteinExistence type="inferred from homology"/>
<comment type="catalytic activity">
    <reaction evidence="11">
        <text>S-methyl-5'-thioadenosine + phosphate = 5-(methylsulfanyl)-alpha-D-ribose 1-phosphate + adenine</text>
        <dbReference type="Rhea" id="RHEA:11852"/>
        <dbReference type="ChEBI" id="CHEBI:16708"/>
        <dbReference type="ChEBI" id="CHEBI:17509"/>
        <dbReference type="ChEBI" id="CHEBI:43474"/>
        <dbReference type="ChEBI" id="CHEBI:58533"/>
        <dbReference type="EC" id="2.4.2.28"/>
    </reaction>
    <physiologicalReaction direction="left-to-right" evidence="11">
        <dbReference type="Rhea" id="RHEA:11853"/>
    </physiologicalReaction>
</comment>
<evidence type="ECO:0008006" key="14">
    <source>
        <dbReference type="Google" id="ProtNLM"/>
    </source>
</evidence>
<dbReference type="RefSeq" id="WP_045073537.1">
    <property type="nucleotide sequence ID" value="NZ_CP011005.1"/>
</dbReference>
<evidence type="ECO:0000256" key="4">
    <source>
        <dbReference type="ARBA" id="ARBA00022679"/>
    </source>
</evidence>
<dbReference type="KEGG" id="ari:UM93_02885"/>
<keyword evidence="7" id="KW-0862">Zinc</keyword>
<dbReference type="Pfam" id="PF02578">
    <property type="entry name" value="Cu-oxidase_4"/>
    <property type="match status" value="1"/>
</dbReference>
<evidence type="ECO:0000256" key="1">
    <source>
        <dbReference type="ARBA" id="ARBA00000553"/>
    </source>
</evidence>
<dbReference type="PANTHER" id="PTHR30616">
    <property type="entry name" value="UNCHARACTERIZED PROTEIN YFIH"/>
    <property type="match status" value="1"/>
</dbReference>
<evidence type="ECO:0000256" key="8">
    <source>
        <dbReference type="ARBA" id="ARBA00023008"/>
    </source>
</evidence>
<dbReference type="InterPro" id="IPR011324">
    <property type="entry name" value="Cytotoxic_necrot_fac-like_cat"/>
</dbReference>
<organism evidence="12 13">
    <name type="scientific">Psychromicrobium lacuslunae</name>
    <dbReference type="NCBI Taxonomy" id="1618207"/>
    <lineage>
        <taxon>Bacteria</taxon>
        <taxon>Bacillati</taxon>
        <taxon>Actinomycetota</taxon>
        <taxon>Actinomycetes</taxon>
        <taxon>Micrococcales</taxon>
        <taxon>Micrococcaceae</taxon>
        <taxon>Psychromicrobium</taxon>
    </lineage>
</organism>
<protein>
    <recommendedName>
        <fullName evidence="14">Copper oxidase</fullName>
    </recommendedName>
</protein>
<dbReference type="STRING" id="1618207.UM93_02885"/>
<evidence type="ECO:0000256" key="2">
    <source>
        <dbReference type="ARBA" id="ARBA00003215"/>
    </source>
</evidence>
<dbReference type="GO" id="GO:0017061">
    <property type="term" value="F:S-methyl-5-thioadenosine phosphorylase activity"/>
    <property type="evidence" value="ECO:0007669"/>
    <property type="project" value="UniProtKB-EC"/>
</dbReference>
<reference evidence="12 13" key="1">
    <citation type="journal article" date="2015" name="Genome Announc.">
        <title>Complete Genome Sequencing of Protease-Producing Novel Arthrobacter sp. Strain IHBB 11108 Using PacBio Single-Molecule Real-Time Sequencing Technology.</title>
        <authorList>
            <person name="Kiran S."/>
            <person name="Swarnkar M.K."/>
            <person name="Pal M."/>
            <person name="Thakur R."/>
            <person name="Tewari R."/>
            <person name="Singh A.K."/>
            <person name="Gulati A."/>
        </authorList>
    </citation>
    <scope>NUCLEOTIDE SEQUENCE [LARGE SCALE GENOMIC DNA]</scope>
    <source>
        <strain evidence="12 13">IHBB 11108</strain>
    </source>
</reference>
<evidence type="ECO:0000256" key="11">
    <source>
        <dbReference type="ARBA" id="ARBA00049893"/>
    </source>
</evidence>
<dbReference type="GO" id="GO:0016787">
    <property type="term" value="F:hydrolase activity"/>
    <property type="evidence" value="ECO:0007669"/>
    <property type="project" value="UniProtKB-KW"/>
</dbReference>
<dbReference type="InterPro" id="IPR038371">
    <property type="entry name" value="Cu_polyphenol_OxRdtase_sf"/>
</dbReference>
<evidence type="ECO:0000256" key="6">
    <source>
        <dbReference type="ARBA" id="ARBA00022801"/>
    </source>
</evidence>
<comment type="catalytic activity">
    <reaction evidence="9">
        <text>adenosine + H2O + H(+) = inosine + NH4(+)</text>
        <dbReference type="Rhea" id="RHEA:24408"/>
        <dbReference type="ChEBI" id="CHEBI:15377"/>
        <dbReference type="ChEBI" id="CHEBI:15378"/>
        <dbReference type="ChEBI" id="CHEBI:16335"/>
        <dbReference type="ChEBI" id="CHEBI:17596"/>
        <dbReference type="ChEBI" id="CHEBI:28938"/>
        <dbReference type="EC" id="3.5.4.4"/>
    </reaction>
    <physiologicalReaction direction="left-to-right" evidence="9">
        <dbReference type="Rhea" id="RHEA:24409"/>
    </physiologicalReaction>
</comment>
<keyword evidence="8" id="KW-0186">Copper</keyword>
<dbReference type="HOGENOM" id="CLU_065784_3_2_11"/>